<evidence type="ECO:0000256" key="10">
    <source>
        <dbReference type="ARBA" id="ARBA00022833"/>
    </source>
</evidence>
<dbReference type="GO" id="GO:0008270">
    <property type="term" value="F:zinc ion binding"/>
    <property type="evidence" value="ECO:0007669"/>
    <property type="project" value="UniProtKB-KW"/>
</dbReference>
<dbReference type="SMART" id="SM01196">
    <property type="entry name" value="FERM_C"/>
    <property type="match status" value="1"/>
</dbReference>
<evidence type="ECO:0000256" key="4">
    <source>
        <dbReference type="ARBA" id="ARBA00004906"/>
    </source>
</evidence>
<keyword evidence="8 12" id="KW-0479">Metal-binding</keyword>
<dbReference type="CDD" id="cd14473">
    <property type="entry name" value="FERM_B-lobe"/>
    <property type="match status" value="1"/>
</dbReference>
<name>B4GC09_DROPE</name>
<accession>B4GC09</accession>
<dbReference type="GO" id="GO:0030182">
    <property type="term" value="P:neuron differentiation"/>
    <property type="evidence" value="ECO:0007669"/>
    <property type="project" value="UniProtKB-ARBA"/>
</dbReference>
<evidence type="ECO:0000256" key="5">
    <source>
        <dbReference type="ARBA" id="ARBA00012483"/>
    </source>
</evidence>
<dbReference type="GO" id="GO:0009887">
    <property type="term" value="P:animal organ morphogenesis"/>
    <property type="evidence" value="ECO:0007669"/>
    <property type="project" value="UniProtKB-ARBA"/>
</dbReference>
<dbReference type="Pfam" id="PF00373">
    <property type="entry name" value="FERM_M"/>
    <property type="match status" value="1"/>
</dbReference>
<dbReference type="PROSITE" id="PS50057">
    <property type="entry name" value="FERM_3"/>
    <property type="match status" value="1"/>
</dbReference>
<dbReference type="KEGG" id="dpe:6590774"/>
<dbReference type="GO" id="GO:0071944">
    <property type="term" value="C:cell periphery"/>
    <property type="evidence" value="ECO:0007669"/>
    <property type="project" value="UniProtKB-ARBA"/>
</dbReference>
<evidence type="ECO:0000256" key="13">
    <source>
        <dbReference type="SAM" id="MobiDB-lite"/>
    </source>
</evidence>
<keyword evidence="10" id="KW-0862">Zinc</keyword>
<dbReference type="Gene3D" id="2.30.29.30">
    <property type="entry name" value="Pleckstrin-homology domain (PH domain)/Phosphotyrosine-binding domain (PTB)"/>
    <property type="match status" value="1"/>
</dbReference>
<dbReference type="PROSITE" id="PS50089">
    <property type="entry name" value="ZF_RING_2"/>
    <property type="match status" value="1"/>
</dbReference>
<dbReference type="PhylomeDB" id="B4GC09"/>
<dbReference type="GO" id="GO:0070161">
    <property type="term" value="C:anchoring junction"/>
    <property type="evidence" value="ECO:0007669"/>
    <property type="project" value="UniProtKB-SubCell"/>
</dbReference>
<organism evidence="17">
    <name type="scientific">Drosophila persimilis</name>
    <name type="common">Fruit fly</name>
    <dbReference type="NCBI Taxonomy" id="7234"/>
    <lineage>
        <taxon>Eukaryota</taxon>
        <taxon>Metazoa</taxon>
        <taxon>Ecdysozoa</taxon>
        <taxon>Arthropoda</taxon>
        <taxon>Hexapoda</taxon>
        <taxon>Insecta</taxon>
        <taxon>Pterygota</taxon>
        <taxon>Neoptera</taxon>
        <taxon>Endopterygota</taxon>
        <taxon>Diptera</taxon>
        <taxon>Brachycera</taxon>
        <taxon>Muscomorpha</taxon>
        <taxon>Ephydroidea</taxon>
        <taxon>Drosophilidae</taxon>
        <taxon>Drosophila</taxon>
        <taxon>Sophophora</taxon>
    </lineage>
</organism>
<evidence type="ECO:0000313" key="16">
    <source>
        <dbReference type="EMBL" id="EDW32352.1"/>
    </source>
</evidence>
<keyword evidence="6" id="KW-0963">Cytoplasm</keyword>
<feature type="region of interest" description="Disordered" evidence="13">
    <location>
        <begin position="614"/>
        <end position="659"/>
    </location>
</feature>
<dbReference type="InterPro" id="IPR019749">
    <property type="entry name" value="Band_41_domain"/>
</dbReference>
<feature type="compositionally biased region" description="Basic and acidic residues" evidence="13">
    <location>
        <begin position="173"/>
        <end position="183"/>
    </location>
</feature>
<dbReference type="PANTHER" id="PTHR23280">
    <property type="entry name" value="4.1 G PROTEIN"/>
    <property type="match status" value="1"/>
</dbReference>
<keyword evidence="7" id="KW-0808">Transferase</keyword>
<dbReference type="GO" id="GO:0005737">
    <property type="term" value="C:cytoplasm"/>
    <property type="evidence" value="ECO:0007669"/>
    <property type="project" value="UniProtKB-SubCell"/>
</dbReference>
<feature type="compositionally biased region" description="Gly residues" evidence="13">
    <location>
        <begin position="671"/>
        <end position="687"/>
    </location>
</feature>
<evidence type="ECO:0000256" key="9">
    <source>
        <dbReference type="ARBA" id="ARBA00022786"/>
    </source>
</evidence>
<comment type="catalytic activity">
    <reaction evidence="1">
        <text>S-ubiquitinyl-[E2 ubiquitin-conjugating enzyme]-L-cysteine + [acceptor protein]-L-lysine = [E2 ubiquitin-conjugating enzyme]-L-cysteine + N(6)-ubiquitinyl-[acceptor protein]-L-lysine.</text>
        <dbReference type="EC" id="2.3.2.27"/>
    </reaction>
</comment>
<dbReference type="CDD" id="cd17104">
    <property type="entry name" value="FERM_F1_MYLIP"/>
    <property type="match status" value="1"/>
</dbReference>
<feature type="compositionally biased region" description="Low complexity" evidence="13">
    <location>
        <begin position="160"/>
        <end position="172"/>
    </location>
</feature>
<dbReference type="InterPro" id="IPR018980">
    <property type="entry name" value="FERM_PH-like_C"/>
</dbReference>
<dbReference type="GO" id="GO:0061630">
    <property type="term" value="F:ubiquitin protein ligase activity"/>
    <property type="evidence" value="ECO:0007669"/>
    <property type="project" value="UniProtKB-EC"/>
</dbReference>
<dbReference type="InterPro" id="IPR014352">
    <property type="entry name" value="FERM/acyl-CoA-bd_prot_sf"/>
</dbReference>
<dbReference type="Pfam" id="PF13920">
    <property type="entry name" value="zf-C3HC4_3"/>
    <property type="match status" value="1"/>
</dbReference>
<feature type="region of interest" description="Disordered" evidence="13">
    <location>
        <begin position="671"/>
        <end position="694"/>
    </location>
</feature>
<dbReference type="Gene3D" id="3.30.40.10">
    <property type="entry name" value="Zinc/RING finger domain, C3HC4 (zinc finger)"/>
    <property type="match status" value="1"/>
</dbReference>
<sequence>MWCIVNLPNGTQQAVKWDPKANGQECLEKVCRALNIICEMEYFGLEHWTPNQKETQTRQWINLRNRLSCDSGSSGSGIQLMLALRVKFWVPVHFILQESVRNLFYMQARRDLMEGRLSASDWSNAAKLAALLCQADGLRFNEAALRADCPMRMRRELAQQQLQQQQAQQQRLEQQRKEKEHVLSFKKRRLSKQKSMEHIENCALPLAGTSCSLQPSPSASVSASACTSTSTSASATTSHTCSHTHSNSSSSSPSNSSSQTGLDERLASNPLRMYEEYVFLPSPESESEAEANGSAAEPPSDYLRQIATEHGKLAKLQMSPKSAKYWLLQSIQDLAGYGEELFSGVTTNESATRCDIAVGAHGITVCRGGEKQSITFGAIAAAKSLRRTFKLEYVDDHNDRKELEIKLPKQPIAAGLYRSITERHAFYVCDKVRGVVTNQFTRDLKGTIASMFKEDTELGKRYVFDIQHTCREVHDQARRILHERGGDAAVQAGADGCAAAAAVAVAVAGGVASEAFGAGAGPSSGAGGGSMAGKIDLAIREKEAREAAIERCVDTRISEAMQCKICMDRAINTVFNPCCHVIACAQCAARCSNCPNCRVKITSVVKIYLPPELRTSQSESGGGSGSGSGSGGGSSSSTSHIHSDGPNDTELQLDEISTATVTAEATAGGAVGAGAGAGATAEPGGGQAKVTTAA</sequence>
<dbReference type="CDD" id="cd13195">
    <property type="entry name" value="FERM_C_MYLIP_IDOL"/>
    <property type="match status" value="1"/>
</dbReference>
<dbReference type="EMBL" id="CH479181">
    <property type="protein sequence ID" value="EDW32352.1"/>
    <property type="molecule type" value="Genomic_DNA"/>
</dbReference>
<dbReference type="SUPFAM" id="SSF54236">
    <property type="entry name" value="Ubiquitin-like"/>
    <property type="match status" value="1"/>
</dbReference>
<feature type="region of interest" description="Disordered" evidence="13">
    <location>
        <begin position="232"/>
        <end position="263"/>
    </location>
</feature>
<gene>
    <name evidence="16" type="primary">Dper\GL10477</name>
    <name evidence="16" type="ORF">Dper_GL10477</name>
</gene>
<dbReference type="CDD" id="cd16510">
    <property type="entry name" value="RING-HC_IAPs"/>
    <property type="match status" value="1"/>
</dbReference>
<dbReference type="Gene3D" id="1.20.80.10">
    <property type="match status" value="1"/>
</dbReference>
<dbReference type="SUPFAM" id="SSF47031">
    <property type="entry name" value="Second domain of FERM"/>
    <property type="match status" value="1"/>
</dbReference>
<dbReference type="InterPro" id="IPR041790">
    <property type="entry name" value="MYLIP_FERM_C"/>
</dbReference>
<proteinExistence type="predicted"/>
<dbReference type="Proteomes" id="UP000008744">
    <property type="component" value="Unassembled WGS sequence"/>
</dbReference>
<feature type="domain" description="RING-type" evidence="15">
    <location>
        <begin position="563"/>
        <end position="598"/>
    </location>
</feature>
<dbReference type="Gene3D" id="3.10.20.90">
    <property type="entry name" value="Phosphatidylinositol 3-kinase Catalytic Subunit, Chain A, domain 1"/>
    <property type="match status" value="1"/>
</dbReference>
<dbReference type="InterPro" id="IPR019748">
    <property type="entry name" value="FERM_central"/>
</dbReference>
<dbReference type="InterPro" id="IPR000299">
    <property type="entry name" value="FERM_domain"/>
</dbReference>
<evidence type="ECO:0000256" key="8">
    <source>
        <dbReference type="ARBA" id="ARBA00022771"/>
    </source>
</evidence>
<dbReference type="AlphaFoldDB" id="B4GC09"/>
<evidence type="ECO:0000259" key="15">
    <source>
        <dbReference type="PROSITE" id="PS50089"/>
    </source>
</evidence>
<dbReference type="PANTHER" id="PTHR23280:SF13">
    <property type="entry name" value="E3 UBIQUITIN-PROTEIN LIGASE MYLIP"/>
    <property type="match status" value="1"/>
</dbReference>
<keyword evidence="8 12" id="KW-0863">Zinc-finger</keyword>
<dbReference type="SMART" id="SM00295">
    <property type="entry name" value="B41"/>
    <property type="match status" value="1"/>
</dbReference>
<dbReference type="InterPro" id="IPR001841">
    <property type="entry name" value="Znf_RING"/>
</dbReference>
<dbReference type="eggNOG" id="ENOG502QV76">
    <property type="taxonomic scope" value="Eukaryota"/>
</dbReference>
<comment type="pathway">
    <text evidence="4">Protein modification; protein ubiquitination.</text>
</comment>
<dbReference type="HOGENOM" id="CLU_031820_0_0_1"/>
<dbReference type="GO" id="GO:0002814">
    <property type="term" value="P:negative regulation of biosynthetic process of antibacterial peptides active against Gram-negative bacteria"/>
    <property type="evidence" value="ECO:0007669"/>
    <property type="project" value="EnsemblMetazoa"/>
</dbReference>
<dbReference type="OrthoDB" id="10037309at2759"/>
<evidence type="ECO:0000256" key="12">
    <source>
        <dbReference type="PROSITE-ProRule" id="PRU00175"/>
    </source>
</evidence>
<dbReference type="Pfam" id="PF09379">
    <property type="entry name" value="FERM_N"/>
    <property type="match status" value="1"/>
</dbReference>
<keyword evidence="9" id="KW-0833">Ubl conjugation pathway</keyword>
<reference evidence="16 17" key="1">
    <citation type="journal article" date="2007" name="Nature">
        <title>Evolution of genes and genomes on the Drosophila phylogeny.</title>
        <authorList>
            <consortium name="Drosophila 12 Genomes Consortium"/>
            <person name="Clark A.G."/>
            <person name="Eisen M.B."/>
            <person name="Smith D.R."/>
            <person name="Bergman C.M."/>
            <person name="Oliver B."/>
            <person name="Markow T.A."/>
            <person name="Kaufman T.C."/>
            <person name="Kellis M."/>
            <person name="Gelbart W."/>
            <person name="Iyer V.N."/>
            <person name="Pollard D.A."/>
            <person name="Sackton T.B."/>
            <person name="Larracuente A.M."/>
            <person name="Singh N.D."/>
            <person name="Abad J.P."/>
            <person name="Abt D.N."/>
            <person name="Adryan B."/>
            <person name="Aguade M."/>
            <person name="Akashi H."/>
            <person name="Anderson W.W."/>
            <person name="Aquadro C.F."/>
            <person name="Ardell D.H."/>
            <person name="Arguello R."/>
            <person name="Artieri C.G."/>
            <person name="Barbash D.A."/>
            <person name="Barker D."/>
            <person name="Barsanti P."/>
            <person name="Batterham P."/>
            <person name="Batzoglou S."/>
            <person name="Begun D."/>
            <person name="Bhutkar A."/>
            <person name="Blanco E."/>
            <person name="Bosak S.A."/>
            <person name="Bradley R.K."/>
            <person name="Brand A.D."/>
            <person name="Brent M.R."/>
            <person name="Brooks A.N."/>
            <person name="Brown R.H."/>
            <person name="Butlin R.K."/>
            <person name="Caggese C."/>
            <person name="Calvi B.R."/>
            <person name="Bernardo de Carvalho A."/>
            <person name="Caspi A."/>
            <person name="Castrezana S."/>
            <person name="Celniker S.E."/>
            <person name="Chang J.L."/>
            <person name="Chapple C."/>
            <person name="Chatterji S."/>
            <person name="Chinwalla A."/>
            <person name="Civetta A."/>
            <person name="Clifton S.W."/>
            <person name="Comeron J.M."/>
            <person name="Costello J.C."/>
            <person name="Coyne J.A."/>
            <person name="Daub J."/>
            <person name="David R.G."/>
            <person name="Delcher A.L."/>
            <person name="Delehaunty K."/>
            <person name="Do C.B."/>
            <person name="Ebling H."/>
            <person name="Edwards K."/>
            <person name="Eickbush T."/>
            <person name="Evans J.D."/>
            <person name="Filipski A."/>
            <person name="Findeiss S."/>
            <person name="Freyhult E."/>
            <person name="Fulton L."/>
            <person name="Fulton R."/>
            <person name="Garcia A.C."/>
            <person name="Gardiner A."/>
            <person name="Garfield D.A."/>
            <person name="Garvin B.E."/>
            <person name="Gibson G."/>
            <person name="Gilbert D."/>
            <person name="Gnerre S."/>
            <person name="Godfrey J."/>
            <person name="Good R."/>
            <person name="Gotea V."/>
            <person name="Gravely B."/>
            <person name="Greenberg A.J."/>
            <person name="Griffiths-Jones S."/>
            <person name="Gross S."/>
            <person name="Guigo R."/>
            <person name="Gustafson E.A."/>
            <person name="Haerty W."/>
            <person name="Hahn M.W."/>
            <person name="Halligan D.L."/>
            <person name="Halpern A.L."/>
            <person name="Halter G.M."/>
            <person name="Han M.V."/>
            <person name="Heger A."/>
            <person name="Hillier L."/>
            <person name="Hinrichs A.S."/>
            <person name="Holmes I."/>
            <person name="Hoskins R.A."/>
            <person name="Hubisz M.J."/>
            <person name="Hultmark D."/>
            <person name="Huntley M.A."/>
            <person name="Jaffe D.B."/>
            <person name="Jagadeeshan S."/>
            <person name="Jeck W.R."/>
            <person name="Johnson J."/>
            <person name="Jones C.D."/>
            <person name="Jordan W.C."/>
            <person name="Karpen G.H."/>
            <person name="Kataoka E."/>
            <person name="Keightley P.D."/>
            <person name="Kheradpour P."/>
            <person name="Kirkness E.F."/>
            <person name="Koerich L.B."/>
            <person name="Kristiansen K."/>
            <person name="Kudrna D."/>
            <person name="Kulathinal R.J."/>
            <person name="Kumar S."/>
            <person name="Kwok R."/>
            <person name="Lander E."/>
            <person name="Langley C.H."/>
            <person name="Lapoint R."/>
            <person name="Lazzaro B.P."/>
            <person name="Lee S.J."/>
            <person name="Levesque L."/>
            <person name="Li R."/>
            <person name="Lin C.F."/>
            <person name="Lin M.F."/>
            <person name="Lindblad-Toh K."/>
            <person name="Llopart A."/>
            <person name="Long M."/>
            <person name="Low L."/>
            <person name="Lozovsky E."/>
            <person name="Lu J."/>
            <person name="Luo M."/>
            <person name="Machado C.A."/>
            <person name="Makalowski W."/>
            <person name="Marzo M."/>
            <person name="Matsuda M."/>
            <person name="Matzkin L."/>
            <person name="McAllister B."/>
            <person name="McBride C.S."/>
            <person name="McKernan B."/>
            <person name="McKernan K."/>
            <person name="Mendez-Lago M."/>
            <person name="Minx P."/>
            <person name="Mollenhauer M.U."/>
            <person name="Montooth K."/>
            <person name="Mount S.M."/>
            <person name="Mu X."/>
            <person name="Myers E."/>
            <person name="Negre B."/>
            <person name="Newfeld S."/>
            <person name="Nielsen R."/>
            <person name="Noor M.A."/>
            <person name="O'Grady P."/>
            <person name="Pachter L."/>
            <person name="Papaceit M."/>
            <person name="Parisi M.J."/>
            <person name="Parisi M."/>
            <person name="Parts L."/>
            <person name="Pedersen J.S."/>
            <person name="Pesole G."/>
            <person name="Phillippy A.M."/>
            <person name="Ponting C.P."/>
            <person name="Pop M."/>
            <person name="Porcelli D."/>
            <person name="Powell J.R."/>
            <person name="Prohaska S."/>
            <person name="Pruitt K."/>
            <person name="Puig M."/>
            <person name="Quesneville H."/>
            <person name="Ram K.R."/>
            <person name="Rand D."/>
            <person name="Rasmussen M.D."/>
            <person name="Reed L.K."/>
            <person name="Reenan R."/>
            <person name="Reily A."/>
            <person name="Remington K.A."/>
            <person name="Rieger T.T."/>
            <person name="Ritchie M.G."/>
            <person name="Robin C."/>
            <person name="Rogers Y.H."/>
            <person name="Rohde C."/>
            <person name="Rozas J."/>
            <person name="Rubenfield M.J."/>
            <person name="Ruiz A."/>
            <person name="Russo S."/>
            <person name="Salzberg S.L."/>
            <person name="Sanchez-Gracia A."/>
            <person name="Saranga D.J."/>
            <person name="Sato H."/>
            <person name="Schaeffer S.W."/>
            <person name="Schatz M.C."/>
            <person name="Schlenke T."/>
            <person name="Schwartz R."/>
            <person name="Segarra C."/>
            <person name="Singh R.S."/>
            <person name="Sirot L."/>
            <person name="Sirota M."/>
            <person name="Sisneros N.B."/>
            <person name="Smith C.D."/>
            <person name="Smith T.F."/>
            <person name="Spieth J."/>
            <person name="Stage D.E."/>
            <person name="Stark A."/>
            <person name="Stephan W."/>
            <person name="Strausberg R.L."/>
            <person name="Strempel S."/>
            <person name="Sturgill D."/>
            <person name="Sutton G."/>
            <person name="Sutton G.G."/>
            <person name="Tao W."/>
            <person name="Teichmann S."/>
            <person name="Tobari Y.N."/>
            <person name="Tomimura Y."/>
            <person name="Tsolas J.M."/>
            <person name="Valente V.L."/>
            <person name="Venter E."/>
            <person name="Venter J.C."/>
            <person name="Vicario S."/>
            <person name="Vieira F.G."/>
            <person name="Vilella A.J."/>
            <person name="Villasante A."/>
            <person name="Walenz B."/>
            <person name="Wang J."/>
            <person name="Wasserman M."/>
            <person name="Watts T."/>
            <person name="Wilson D."/>
            <person name="Wilson R.K."/>
            <person name="Wing R.A."/>
            <person name="Wolfner M.F."/>
            <person name="Wong A."/>
            <person name="Wong G.K."/>
            <person name="Wu C.I."/>
            <person name="Wu G."/>
            <person name="Yamamoto D."/>
            <person name="Yang H.P."/>
            <person name="Yang S.P."/>
            <person name="Yorke J.A."/>
            <person name="Yoshida K."/>
            <person name="Zdobnov E."/>
            <person name="Zhang P."/>
            <person name="Zhang Y."/>
            <person name="Zimin A.V."/>
            <person name="Baldwin J."/>
            <person name="Abdouelleil A."/>
            <person name="Abdulkadir J."/>
            <person name="Abebe A."/>
            <person name="Abera B."/>
            <person name="Abreu J."/>
            <person name="Acer S.C."/>
            <person name="Aftuck L."/>
            <person name="Alexander A."/>
            <person name="An P."/>
            <person name="Anderson E."/>
            <person name="Anderson S."/>
            <person name="Arachi H."/>
            <person name="Azer M."/>
            <person name="Bachantsang P."/>
            <person name="Barry A."/>
            <person name="Bayul T."/>
            <person name="Berlin A."/>
            <person name="Bessette D."/>
            <person name="Bloom T."/>
            <person name="Blye J."/>
            <person name="Boguslavskiy L."/>
            <person name="Bonnet C."/>
            <person name="Boukhgalter B."/>
            <person name="Bourzgui I."/>
            <person name="Brown A."/>
            <person name="Cahill P."/>
            <person name="Channer S."/>
            <person name="Cheshatsang Y."/>
            <person name="Chuda L."/>
            <person name="Citroen M."/>
            <person name="Collymore A."/>
            <person name="Cooke P."/>
            <person name="Costello M."/>
            <person name="D'Aco K."/>
            <person name="Daza R."/>
            <person name="De Haan G."/>
            <person name="DeGray S."/>
            <person name="DeMaso C."/>
            <person name="Dhargay N."/>
            <person name="Dooley K."/>
            <person name="Dooley E."/>
            <person name="Doricent M."/>
            <person name="Dorje P."/>
            <person name="Dorjee K."/>
            <person name="Dupes A."/>
            <person name="Elong R."/>
            <person name="Falk J."/>
            <person name="Farina A."/>
            <person name="Faro S."/>
            <person name="Ferguson D."/>
            <person name="Fisher S."/>
            <person name="Foley C.D."/>
            <person name="Franke A."/>
            <person name="Friedrich D."/>
            <person name="Gadbois L."/>
            <person name="Gearin G."/>
            <person name="Gearin C.R."/>
            <person name="Giannoukos G."/>
            <person name="Goode T."/>
            <person name="Graham J."/>
            <person name="Grandbois E."/>
            <person name="Grewal S."/>
            <person name="Gyaltsen K."/>
            <person name="Hafez N."/>
            <person name="Hagos B."/>
            <person name="Hall J."/>
            <person name="Henson C."/>
            <person name="Hollinger A."/>
            <person name="Honan T."/>
            <person name="Huard M.D."/>
            <person name="Hughes L."/>
            <person name="Hurhula B."/>
            <person name="Husby M.E."/>
            <person name="Kamat A."/>
            <person name="Kanga B."/>
            <person name="Kashin S."/>
            <person name="Khazanovich D."/>
            <person name="Kisner P."/>
            <person name="Lance K."/>
            <person name="Lara M."/>
            <person name="Lee W."/>
            <person name="Lennon N."/>
            <person name="Letendre F."/>
            <person name="LeVine R."/>
            <person name="Lipovsky A."/>
            <person name="Liu X."/>
            <person name="Liu J."/>
            <person name="Liu S."/>
            <person name="Lokyitsang T."/>
            <person name="Lokyitsang Y."/>
            <person name="Lubonja R."/>
            <person name="Lui A."/>
            <person name="MacDonald P."/>
            <person name="Magnisalis V."/>
            <person name="Maru K."/>
            <person name="Matthews C."/>
            <person name="McCusker W."/>
            <person name="McDonough S."/>
            <person name="Mehta T."/>
            <person name="Meldrim J."/>
            <person name="Meneus L."/>
            <person name="Mihai O."/>
            <person name="Mihalev A."/>
            <person name="Mihova T."/>
            <person name="Mittelman R."/>
            <person name="Mlenga V."/>
            <person name="Montmayeur A."/>
            <person name="Mulrain L."/>
            <person name="Navidi A."/>
            <person name="Naylor J."/>
            <person name="Negash T."/>
            <person name="Nguyen T."/>
            <person name="Nguyen N."/>
            <person name="Nicol R."/>
            <person name="Norbu C."/>
            <person name="Norbu N."/>
            <person name="Novod N."/>
            <person name="O'Neill B."/>
            <person name="Osman S."/>
            <person name="Markiewicz E."/>
            <person name="Oyono O.L."/>
            <person name="Patti C."/>
            <person name="Phunkhang P."/>
            <person name="Pierre F."/>
            <person name="Priest M."/>
            <person name="Raghuraman S."/>
            <person name="Rege F."/>
            <person name="Reyes R."/>
            <person name="Rise C."/>
            <person name="Rogov P."/>
            <person name="Ross K."/>
            <person name="Ryan E."/>
            <person name="Settipalli S."/>
            <person name="Shea T."/>
            <person name="Sherpa N."/>
            <person name="Shi L."/>
            <person name="Shih D."/>
            <person name="Sparrow T."/>
            <person name="Spaulding J."/>
            <person name="Stalker J."/>
            <person name="Stange-Thomann N."/>
            <person name="Stavropoulos S."/>
            <person name="Stone C."/>
            <person name="Strader C."/>
            <person name="Tesfaye S."/>
            <person name="Thomson T."/>
            <person name="Thoulutsang Y."/>
            <person name="Thoulutsang D."/>
            <person name="Topham K."/>
            <person name="Topping I."/>
            <person name="Tsamla T."/>
            <person name="Vassiliev H."/>
            <person name="Vo A."/>
            <person name="Wangchuk T."/>
            <person name="Wangdi T."/>
            <person name="Weiand M."/>
            <person name="Wilkinson J."/>
            <person name="Wilson A."/>
            <person name="Yadav S."/>
            <person name="Young G."/>
            <person name="Yu Q."/>
            <person name="Zembek L."/>
            <person name="Zhong D."/>
            <person name="Zimmer A."/>
            <person name="Zwirko Z."/>
            <person name="Jaffe D.B."/>
            <person name="Alvarez P."/>
            <person name="Brockman W."/>
            <person name="Butler J."/>
            <person name="Chin C."/>
            <person name="Gnerre S."/>
            <person name="Grabherr M."/>
            <person name="Kleber M."/>
            <person name="Mauceli E."/>
            <person name="MacCallum I."/>
        </authorList>
    </citation>
    <scope>NUCLEOTIDE SEQUENCE [LARGE SCALE GENOMIC DNA]</scope>
    <source>
        <strain evidence="17">MSH-3 / Tucson 14011-0111.49</strain>
    </source>
</reference>
<feature type="region of interest" description="Disordered" evidence="13">
    <location>
        <begin position="160"/>
        <end position="191"/>
    </location>
</feature>
<evidence type="ECO:0000313" key="17">
    <source>
        <dbReference type="Proteomes" id="UP000008744"/>
    </source>
</evidence>
<dbReference type="InterPro" id="IPR018979">
    <property type="entry name" value="FERM_N"/>
</dbReference>
<evidence type="ECO:0000256" key="3">
    <source>
        <dbReference type="ARBA" id="ARBA00004496"/>
    </source>
</evidence>
<dbReference type="EC" id="2.3.2.27" evidence="5"/>
<dbReference type="SUPFAM" id="SSF50729">
    <property type="entry name" value="PH domain-like"/>
    <property type="match status" value="1"/>
</dbReference>
<dbReference type="OMA" id="NKGENLW"/>
<dbReference type="InterPro" id="IPR035963">
    <property type="entry name" value="FERM_2"/>
</dbReference>
<evidence type="ECO:0000259" key="14">
    <source>
        <dbReference type="PROSITE" id="PS50057"/>
    </source>
</evidence>
<dbReference type="InterPro" id="IPR029071">
    <property type="entry name" value="Ubiquitin-like_domsf"/>
</dbReference>
<dbReference type="GO" id="GO:0061060">
    <property type="term" value="P:negative regulation of peptidoglycan recognition protein signaling pathway"/>
    <property type="evidence" value="ECO:0007669"/>
    <property type="project" value="EnsemblMetazoa"/>
</dbReference>
<keyword evidence="11" id="KW-0965">Cell junction</keyword>
<evidence type="ECO:0000256" key="11">
    <source>
        <dbReference type="ARBA" id="ARBA00022949"/>
    </source>
</evidence>
<feature type="domain" description="FERM" evidence="14">
    <location>
        <begin position="1"/>
        <end position="431"/>
    </location>
</feature>
<evidence type="ECO:0000256" key="6">
    <source>
        <dbReference type="ARBA" id="ARBA00022490"/>
    </source>
</evidence>
<dbReference type="InterPro" id="IPR013083">
    <property type="entry name" value="Znf_RING/FYVE/PHD"/>
</dbReference>
<dbReference type="InterPro" id="IPR011993">
    <property type="entry name" value="PH-like_dom_sf"/>
</dbReference>
<dbReference type="STRING" id="7234.B4GC09"/>
<dbReference type="GO" id="GO:0016567">
    <property type="term" value="P:protein ubiquitination"/>
    <property type="evidence" value="ECO:0007669"/>
    <property type="project" value="UniProtKB-UniPathway"/>
</dbReference>
<protein>
    <recommendedName>
        <fullName evidence="5">RING-type E3 ubiquitin transferase</fullName>
        <ecNumber evidence="5">2.3.2.27</ecNumber>
    </recommendedName>
</protein>
<feature type="compositionally biased region" description="Low complexity" evidence="13">
    <location>
        <begin position="232"/>
        <end position="260"/>
    </location>
</feature>
<evidence type="ECO:0000256" key="1">
    <source>
        <dbReference type="ARBA" id="ARBA00000900"/>
    </source>
</evidence>
<evidence type="ECO:0000256" key="2">
    <source>
        <dbReference type="ARBA" id="ARBA00004282"/>
    </source>
</evidence>
<dbReference type="UniPathway" id="UPA00143"/>
<dbReference type="GO" id="GO:0030431">
    <property type="term" value="P:sleep"/>
    <property type="evidence" value="ECO:0007669"/>
    <property type="project" value="EnsemblMetazoa"/>
</dbReference>
<dbReference type="GO" id="GO:0043161">
    <property type="term" value="P:proteasome-mediated ubiquitin-dependent protein catabolic process"/>
    <property type="evidence" value="ECO:0007669"/>
    <property type="project" value="EnsemblMetazoa"/>
</dbReference>
<feature type="compositionally biased region" description="Gly residues" evidence="13">
    <location>
        <begin position="620"/>
        <end position="634"/>
    </location>
</feature>
<evidence type="ECO:0000256" key="7">
    <source>
        <dbReference type="ARBA" id="ARBA00022679"/>
    </source>
</evidence>
<dbReference type="FunFam" id="3.10.20.90:FF:000313">
    <property type="entry name" value="Blast:E3 ubiquitin-protein ligase MYLIP-A"/>
    <property type="match status" value="1"/>
</dbReference>
<comment type="subcellular location">
    <subcellularLocation>
        <location evidence="2">Cell junction</location>
    </subcellularLocation>
    <subcellularLocation>
        <location evidence="3">Cytoplasm</location>
    </subcellularLocation>
</comment>
<keyword evidence="17" id="KW-1185">Reference proteome</keyword>